<protein>
    <submittedName>
        <fullName evidence="2">Uncharacterized protein</fullName>
    </submittedName>
</protein>
<feature type="region of interest" description="Disordered" evidence="1">
    <location>
        <begin position="73"/>
        <end position="120"/>
    </location>
</feature>
<organism evidence="2 3">
    <name type="scientific">Zalerion maritima</name>
    <dbReference type="NCBI Taxonomy" id="339359"/>
    <lineage>
        <taxon>Eukaryota</taxon>
        <taxon>Fungi</taxon>
        <taxon>Dikarya</taxon>
        <taxon>Ascomycota</taxon>
        <taxon>Pezizomycotina</taxon>
        <taxon>Sordariomycetes</taxon>
        <taxon>Lulworthiomycetidae</taxon>
        <taxon>Lulworthiales</taxon>
        <taxon>Lulworthiaceae</taxon>
        <taxon>Zalerion</taxon>
    </lineage>
</organism>
<dbReference type="Proteomes" id="UP001201980">
    <property type="component" value="Unassembled WGS sequence"/>
</dbReference>
<gene>
    <name evidence="2" type="ORF">MKZ38_004393</name>
</gene>
<reference evidence="2" key="1">
    <citation type="submission" date="2022-07" db="EMBL/GenBank/DDBJ databases">
        <title>Draft genome sequence of Zalerion maritima ATCC 34329, a (micro)plastics degrading marine fungus.</title>
        <authorList>
            <person name="Paco A."/>
            <person name="Goncalves M.F.M."/>
            <person name="Rocha-Santos T.A.P."/>
            <person name="Alves A."/>
        </authorList>
    </citation>
    <scope>NUCLEOTIDE SEQUENCE</scope>
    <source>
        <strain evidence="2">ATCC 34329</strain>
    </source>
</reference>
<accession>A0AAD5WPX5</accession>
<sequence length="289" mass="33279">MRIASSIVETDVTRHPRPSCSPEQRLQRRAVEPRPTPSHLAEEKEDDVISLGTFPRQPYHNTAVSAFRCPAIDSNRPLDISPQRNTRKKKKKAGRSVPREQTDARTTQCKGATPSRQPTIPSAIRNQNVWLGRARDLNGQVYGFFDRAGRFCRRVKVKRSGKATEHWSSFAPIPHDQVVYRPLFQHITYPQVRAERTWFRKDVRVANMLLNSETNEVIIIDFERAPLLRPHRRPLAQLVPNKRAWKQETMDFKTVTGDSCNRGRSSRGFPEDILMAKTAFLDGKIHRKL</sequence>
<proteinExistence type="predicted"/>
<dbReference type="AlphaFoldDB" id="A0AAD5WPX5"/>
<feature type="region of interest" description="Disordered" evidence="1">
    <location>
        <begin position="1"/>
        <end position="48"/>
    </location>
</feature>
<feature type="compositionally biased region" description="Polar residues" evidence="1">
    <location>
        <begin position="104"/>
        <end position="120"/>
    </location>
</feature>
<keyword evidence="3" id="KW-1185">Reference proteome</keyword>
<evidence type="ECO:0000256" key="1">
    <source>
        <dbReference type="SAM" id="MobiDB-lite"/>
    </source>
</evidence>
<comment type="caution">
    <text evidence="2">The sequence shown here is derived from an EMBL/GenBank/DDBJ whole genome shotgun (WGS) entry which is preliminary data.</text>
</comment>
<feature type="compositionally biased region" description="Basic residues" evidence="1">
    <location>
        <begin position="85"/>
        <end position="94"/>
    </location>
</feature>
<name>A0AAD5WPX5_9PEZI</name>
<evidence type="ECO:0000313" key="2">
    <source>
        <dbReference type="EMBL" id="KAJ2897770.1"/>
    </source>
</evidence>
<evidence type="ECO:0000313" key="3">
    <source>
        <dbReference type="Proteomes" id="UP001201980"/>
    </source>
</evidence>
<dbReference type="EMBL" id="JAKWBI020000258">
    <property type="protein sequence ID" value="KAJ2897770.1"/>
    <property type="molecule type" value="Genomic_DNA"/>
</dbReference>